<dbReference type="InterPro" id="IPR002881">
    <property type="entry name" value="DUF58"/>
</dbReference>
<evidence type="ECO:0000256" key="2">
    <source>
        <dbReference type="SAM" id="Phobius"/>
    </source>
</evidence>
<keyword evidence="2" id="KW-0812">Transmembrane</keyword>
<dbReference type="PANTHER" id="PTHR34351">
    <property type="entry name" value="SLR1927 PROTEIN-RELATED"/>
    <property type="match status" value="1"/>
</dbReference>
<feature type="domain" description="DUF58" evidence="3">
    <location>
        <begin position="224"/>
        <end position="266"/>
    </location>
</feature>
<proteinExistence type="predicted"/>
<keyword evidence="5" id="KW-1185">Reference proteome</keyword>
<organism evidence="4 5">
    <name type="scientific">Galbitalea soli</name>
    <dbReference type="NCBI Taxonomy" id="1268042"/>
    <lineage>
        <taxon>Bacteria</taxon>
        <taxon>Bacillati</taxon>
        <taxon>Actinomycetota</taxon>
        <taxon>Actinomycetes</taxon>
        <taxon>Micrococcales</taxon>
        <taxon>Microbacteriaceae</taxon>
        <taxon>Galbitalea</taxon>
    </lineage>
</organism>
<gene>
    <name evidence="4" type="ORF">G3T37_09200</name>
</gene>
<feature type="transmembrane region" description="Helical" evidence="2">
    <location>
        <begin position="41"/>
        <end position="61"/>
    </location>
</feature>
<evidence type="ECO:0000256" key="1">
    <source>
        <dbReference type="SAM" id="MobiDB-lite"/>
    </source>
</evidence>
<dbReference type="RefSeq" id="WP_163473300.1">
    <property type="nucleotide sequence ID" value="NZ_JAAGWZ010000002.1"/>
</dbReference>
<dbReference type="PANTHER" id="PTHR34351:SF1">
    <property type="entry name" value="SLR1927 PROTEIN"/>
    <property type="match status" value="1"/>
</dbReference>
<reference evidence="4 5" key="1">
    <citation type="journal article" date="2014" name="Int. J. Syst. Evol. Microbiol.">
        <title>Description of Galbitalea soli gen. nov., sp. nov., and Frondihabitans sucicola sp. nov.</title>
        <authorList>
            <person name="Kim S.J."/>
            <person name="Lim J.M."/>
            <person name="Ahn J.H."/>
            <person name="Weon H.Y."/>
            <person name="Hamada M."/>
            <person name="Suzuki K."/>
            <person name="Ahn T.Y."/>
            <person name="Kwon S.W."/>
        </authorList>
    </citation>
    <scope>NUCLEOTIDE SEQUENCE [LARGE SCALE GENOMIC DNA]</scope>
    <source>
        <strain evidence="4 5">NBRC 108727</strain>
    </source>
</reference>
<dbReference type="PROSITE" id="PS51257">
    <property type="entry name" value="PROKAR_LIPOPROTEIN"/>
    <property type="match status" value="1"/>
</dbReference>
<feature type="transmembrane region" description="Helical" evidence="2">
    <location>
        <begin position="12"/>
        <end position="35"/>
    </location>
</feature>
<dbReference type="Pfam" id="PF01882">
    <property type="entry name" value="DUF58"/>
    <property type="match status" value="1"/>
</dbReference>
<name>A0A7C9PNB5_9MICO</name>
<feature type="region of interest" description="Disordered" evidence="1">
    <location>
        <begin position="113"/>
        <end position="142"/>
    </location>
</feature>
<accession>A0A7C9PNB5</accession>
<keyword evidence="2" id="KW-0472">Membrane</keyword>
<evidence type="ECO:0000313" key="5">
    <source>
        <dbReference type="Proteomes" id="UP000479756"/>
    </source>
</evidence>
<evidence type="ECO:0000259" key="3">
    <source>
        <dbReference type="Pfam" id="PF01882"/>
    </source>
</evidence>
<comment type="caution">
    <text evidence="4">The sequence shown here is derived from an EMBL/GenBank/DDBJ whole genome shotgun (WGS) entry which is preliminary data.</text>
</comment>
<keyword evidence="2" id="KW-1133">Transmembrane helix</keyword>
<dbReference type="Proteomes" id="UP000479756">
    <property type="component" value="Unassembled WGS sequence"/>
</dbReference>
<protein>
    <submittedName>
        <fullName evidence="4">DUF58 domain-containing protein</fullName>
    </submittedName>
</protein>
<dbReference type="AlphaFoldDB" id="A0A7C9PNB5"/>
<sequence>MARRQRAPRGSVARLTLRGLYFLGGSLGCGIVAYGTGLTQLVYVLSFLALLPLIALAVVVIRPLRLDVTRTFSPRVVSAGSTSTVLLDVQNASPFGSAPATWADRIPWPPGTAGPGALPPLAPGRVPAGMRPETRDSAPRRSARLSYTLRPQVRGVYAIGPLEVEFTDPFGLAIGHATVGTSQSMYVVPAVLPLGEGGPLFVSGDGNARLIQRLAVGNEDDLMTREYRRGDALRRVHWRASARAGELMVRQEEQRSFPEARILIDTRSDGYVHDWSDLAFENAESAAFEWAIRMVASLGVHLHRSGYLVHVVETATPQIAPLGDVAEGAGQDLEFLLSLAGVRLADPVALGREGTRDSTGIVGPIFAVVSDPSTVTLNWIVAQRRAFEEGVAFIVGSSSMRAWEHLAEAGWTCVPVRPGDDPAVVWASIGRFGSPTASGSRRPGELR</sequence>
<feature type="compositionally biased region" description="Pro residues" evidence="1">
    <location>
        <begin position="113"/>
        <end position="122"/>
    </location>
</feature>
<evidence type="ECO:0000313" key="4">
    <source>
        <dbReference type="EMBL" id="NEM91532.1"/>
    </source>
</evidence>
<dbReference type="EMBL" id="JAAGWZ010000002">
    <property type="protein sequence ID" value="NEM91532.1"/>
    <property type="molecule type" value="Genomic_DNA"/>
</dbReference>